<sequence>MAAPPFPIQPPSSLLLLAVEGLPSQVSAASGCSAYNLGICSAGVLRGSVVVALVVKPGVYLSGLF</sequence>
<dbReference type="Proteomes" id="UP000652761">
    <property type="component" value="Unassembled WGS sequence"/>
</dbReference>
<dbReference type="EMBL" id="NMUH01001604">
    <property type="protein sequence ID" value="MQL93865.1"/>
    <property type="molecule type" value="Genomic_DNA"/>
</dbReference>
<evidence type="ECO:0000256" key="1">
    <source>
        <dbReference type="SAM" id="SignalP"/>
    </source>
</evidence>
<keyword evidence="1" id="KW-0732">Signal</keyword>
<accession>A0A843VD49</accession>
<feature type="chain" id="PRO_5032432457" evidence="1">
    <location>
        <begin position="29"/>
        <end position="65"/>
    </location>
</feature>
<proteinExistence type="predicted"/>
<protein>
    <submittedName>
        <fullName evidence="2">Uncharacterized protein</fullName>
    </submittedName>
</protein>
<evidence type="ECO:0000313" key="2">
    <source>
        <dbReference type="EMBL" id="MQL93865.1"/>
    </source>
</evidence>
<comment type="caution">
    <text evidence="2">The sequence shown here is derived from an EMBL/GenBank/DDBJ whole genome shotgun (WGS) entry which is preliminary data.</text>
</comment>
<dbReference type="AlphaFoldDB" id="A0A843VD49"/>
<evidence type="ECO:0000313" key="3">
    <source>
        <dbReference type="Proteomes" id="UP000652761"/>
    </source>
</evidence>
<feature type="signal peptide" evidence="1">
    <location>
        <begin position="1"/>
        <end position="28"/>
    </location>
</feature>
<organism evidence="2 3">
    <name type="scientific">Colocasia esculenta</name>
    <name type="common">Wild taro</name>
    <name type="synonym">Arum esculentum</name>
    <dbReference type="NCBI Taxonomy" id="4460"/>
    <lineage>
        <taxon>Eukaryota</taxon>
        <taxon>Viridiplantae</taxon>
        <taxon>Streptophyta</taxon>
        <taxon>Embryophyta</taxon>
        <taxon>Tracheophyta</taxon>
        <taxon>Spermatophyta</taxon>
        <taxon>Magnoliopsida</taxon>
        <taxon>Liliopsida</taxon>
        <taxon>Araceae</taxon>
        <taxon>Aroideae</taxon>
        <taxon>Colocasieae</taxon>
        <taxon>Colocasia</taxon>
    </lineage>
</organism>
<name>A0A843VD49_COLES</name>
<gene>
    <name evidence="2" type="ORF">Taro_026505</name>
</gene>
<keyword evidence="3" id="KW-1185">Reference proteome</keyword>
<reference evidence="2" key="1">
    <citation type="submission" date="2017-07" db="EMBL/GenBank/DDBJ databases">
        <title>Taro Niue Genome Assembly and Annotation.</title>
        <authorList>
            <person name="Atibalentja N."/>
            <person name="Keating K."/>
            <person name="Fields C.J."/>
        </authorList>
    </citation>
    <scope>NUCLEOTIDE SEQUENCE</scope>
    <source>
        <strain evidence="2">Niue_2</strain>
        <tissue evidence="2">Leaf</tissue>
    </source>
</reference>